<proteinExistence type="predicted"/>
<dbReference type="Proteomes" id="UP001608902">
    <property type="component" value="Unassembled WGS sequence"/>
</dbReference>
<protein>
    <submittedName>
        <fullName evidence="2">Uncharacterized protein</fullName>
    </submittedName>
</protein>
<dbReference type="EMBL" id="JBGFUD010009705">
    <property type="protein sequence ID" value="MFH4982617.1"/>
    <property type="molecule type" value="Genomic_DNA"/>
</dbReference>
<comment type="caution">
    <text evidence="2">The sequence shown here is derived from an EMBL/GenBank/DDBJ whole genome shotgun (WGS) entry which is preliminary data.</text>
</comment>
<feature type="chain" id="PRO_5044778425" evidence="1">
    <location>
        <begin position="24"/>
        <end position="241"/>
    </location>
</feature>
<evidence type="ECO:0000313" key="3">
    <source>
        <dbReference type="Proteomes" id="UP001608902"/>
    </source>
</evidence>
<accession>A0ABD6EU30</accession>
<name>A0ABD6EU30_9BILA</name>
<dbReference type="AlphaFoldDB" id="A0ABD6EU30"/>
<feature type="signal peptide" evidence="1">
    <location>
        <begin position="1"/>
        <end position="23"/>
    </location>
</feature>
<organism evidence="2 3">
    <name type="scientific">Gnathostoma spinigerum</name>
    <dbReference type="NCBI Taxonomy" id="75299"/>
    <lineage>
        <taxon>Eukaryota</taxon>
        <taxon>Metazoa</taxon>
        <taxon>Ecdysozoa</taxon>
        <taxon>Nematoda</taxon>
        <taxon>Chromadorea</taxon>
        <taxon>Rhabditida</taxon>
        <taxon>Spirurina</taxon>
        <taxon>Gnathostomatomorpha</taxon>
        <taxon>Gnathostomatoidea</taxon>
        <taxon>Gnathostomatidae</taxon>
        <taxon>Gnathostoma</taxon>
    </lineage>
</organism>
<evidence type="ECO:0000313" key="2">
    <source>
        <dbReference type="EMBL" id="MFH4982617.1"/>
    </source>
</evidence>
<keyword evidence="1" id="KW-0732">Signal</keyword>
<sequence>MDNQIVKSVFAIFAIFVVSNCNSEQKCGCIDTEENCSFWSCFGSRWGVCEYTCLRCKRGDGEDGRSGRLDAAMPSVECKDGWTKSVGQDPLFPKQFSGVIKGSPKGKKLFIYSVEGNGIGRFIIQRPGEKSDVPLFLTLRRSSDLELSSKKDGEWCKTSTFDRLMSQQRGNPLVMEVVGSGRSQVYDFSLLDKKTTYRYYPKAVIQAGDYYTLIQDGGAFEGISWTAKSDYAVFSSDLPEG</sequence>
<gene>
    <name evidence="2" type="ORF">AB6A40_009326</name>
</gene>
<keyword evidence="3" id="KW-1185">Reference proteome</keyword>
<reference evidence="2 3" key="1">
    <citation type="submission" date="2024-08" db="EMBL/GenBank/DDBJ databases">
        <title>Gnathostoma spinigerum genome.</title>
        <authorList>
            <person name="Gonzalez-Bertolin B."/>
            <person name="Monzon S."/>
            <person name="Zaballos A."/>
            <person name="Jimenez P."/>
            <person name="Dekumyoy P."/>
            <person name="Varona S."/>
            <person name="Cuesta I."/>
            <person name="Sumanam S."/>
            <person name="Adisakwattana P."/>
            <person name="Gasser R.B."/>
            <person name="Hernandez-Gonzalez A."/>
            <person name="Young N.D."/>
            <person name="Perteguer M.J."/>
        </authorList>
    </citation>
    <scope>NUCLEOTIDE SEQUENCE [LARGE SCALE GENOMIC DNA]</scope>
    <source>
        <strain evidence="2">AL3</strain>
        <tissue evidence="2">Liver</tissue>
    </source>
</reference>
<evidence type="ECO:0000256" key="1">
    <source>
        <dbReference type="SAM" id="SignalP"/>
    </source>
</evidence>